<feature type="compositionally biased region" description="Polar residues" evidence="1">
    <location>
        <begin position="1"/>
        <end position="11"/>
    </location>
</feature>
<sequence length="245" mass="25288">MTTTSPASSFSLIPPSKTPARADFPSPVSTAVISSRGRVLRLCPSDDALRDGDATHRRVASVIPRGIAAVATDNDGFPPPSRVRRAFSACRRAVRPVVAPVAIWASAAVGTVSELVPEALGGAVVEGVVEGVVEEVAEGVVQGVVEGATEKVVEGALEKAAEVVVEKAAMDAVTAHQLQVKAAWQAKSAAVASGGLAGLGLNLTKLAPLLRRLPVVPIGLMLFYKFKGGGKGKAKGSNRDSKKRW</sequence>
<dbReference type="AlphaFoldDB" id="A0A7S1FVT3"/>
<organism evidence="2">
    <name type="scientific">Corethron hystrix</name>
    <dbReference type="NCBI Taxonomy" id="216773"/>
    <lineage>
        <taxon>Eukaryota</taxon>
        <taxon>Sar</taxon>
        <taxon>Stramenopiles</taxon>
        <taxon>Ochrophyta</taxon>
        <taxon>Bacillariophyta</taxon>
        <taxon>Coscinodiscophyceae</taxon>
        <taxon>Corethrophycidae</taxon>
        <taxon>Corethrales</taxon>
        <taxon>Corethraceae</taxon>
        <taxon>Corethron</taxon>
    </lineage>
</organism>
<name>A0A7S1FVT3_9STRA</name>
<gene>
    <name evidence="2" type="ORF">CHYS00102_LOCUS19903</name>
</gene>
<feature type="region of interest" description="Disordered" evidence="1">
    <location>
        <begin position="1"/>
        <end position="24"/>
    </location>
</feature>
<accession>A0A7S1FVT3</accession>
<reference evidence="2" key="1">
    <citation type="submission" date="2021-01" db="EMBL/GenBank/DDBJ databases">
        <authorList>
            <person name="Corre E."/>
            <person name="Pelletier E."/>
            <person name="Niang G."/>
            <person name="Scheremetjew M."/>
            <person name="Finn R."/>
            <person name="Kale V."/>
            <person name="Holt S."/>
            <person name="Cochrane G."/>
            <person name="Meng A."/>
            <person name="Brown T."/>
            <person name="Cohen L."/>
        </authorList>
    </citation>
    <scope>NUCLEOTIDE SEQUENCE</scope>
    <source>
        <strain evidence="2">308</strain>
    </source>
</reference>
<proteinExistence type="predicted"/>
<evidence type="ECO:0000256" key="1">
    <source>
        <dbReference type="SAM" id="MobiDB-lite"/>
    </source>
</evidence>
<protein>
    <submittedName>
        <fullName evidence="2">Uncharacterized protein</fullName>
    </submittedName>
</protein>
<evidence type="ECO:0000313" key="2">
    <source>
        <dbReference type="EMBL" id="CAD8892694.1"/>
    </source>
</evidence>
<dbReference type="EMBL" id="HBFR01027541">
    <property type="protein sequence ID" value="CAD8892694.1"/>
    <property type="molecule type" value="Transcribed_RNA"/>
</dbReference>